<keyword evidence="3" id="KW-0408">Iron</keyword>
<dbReference type="STRING" id="722472.SAMN05444321_2627"/>
<comment type="similarity">
    <text evidence="1">Belongs to the IlvD/Edd family.</text>
</comment>
<keyword evidence="4" id="KW-0411">Iron-sulfur</keyword>
<name>A0A0R3MJN9_9BRAD</name>
<dbReference type="PANTHER" id="PTHR43183">
    <property type="entry name" value="HYPOTHETICAL DIHYDROXYACID DEHYDRATASE (EUROFUNG)-RELATED"/>
    <property type="match status" value="1"/>
</dbReference>
<dbReference type="GO" id="GO:0051536">
    <property type="term" value="F:iron-sulfur cluster binding"/>
    <property type="evidence" value="ECO:0007669"/>
    <property type="project" value="UniProtKB-KW"/>
</dbReference>
<dbReference type="Pfam" id="PF24877">
    <property type="entry name" value="ILV_EDD_C"/>
    <property type="match status" value="1"/>
</dbReference>
<feature type="domain" description="Dihydroxy-acid/6-phosphogluconate dehydratase C-terminal" evidence="7">
    <location>
        <begin position="365"/>
        <end position="559"/>
    </location>
</feature>
<evidence type="ECO:0000256" key="3">
    <source>
        <dbReference type="ARBA" id="ARBA00023004"/>
    </source>
</evidence>
<evidence type="ECO:0000313" key="8">
    <source>
        <dbReference type="EMBL" id="KRR20514.1"/>
    </source>
</evidence>
<dbReference type="SUPFAM" id="SSF52016">
    <property type="entry name" value="LeuD/IlvD-like"/>
    <property type="match status" value="1"/>
</dbReference>
<organism evidence="8 9">
    <name type="scientific">Bradyrhizobium lablabi</name>
    <dbReference type="NCBI Taxonomy" id="722472"/>
    <lineage>
        <taxon>Bacteria</taxon>
        <taxon>Pseudomonadati</taxon>
        <taxon>Pseudomonadota</taxon>
        <taxon>Alphaproteobacteria</taxon>
        <taxon>Hyphomicrobiales</taxon>
        <taxon>Nitrobacteraceae</taxon>
        <taxon>Bradyrhizobium</taxon>
    </lineage>
</organism>
<dbReference type="Proteomes" id="UP000051660">
    <property type="component" value="Unassembled WGS sequence"/>
</dbReference>
<evidence type="ECO:0000256" key="5">
    <source>
        <dbReference type="ARBA" id="ARBA00023239"/>
    </source>
</evidence>
<reference evidence="8 9" key="1">
    <citation type="submission" date="2014-03" db="EMBL/GenBank/DDBJ databases">
        <title>Bradyrhizobium valentinum sp. nov., isolated from effective nodules of Lupinus mariae-josephae, a lupine endemic of basic-lime soils in Eastern Spain.</title>
        <authorList>
            <person name="Duran D."/>
            <person name="Rey L."/>
            <person name="Navarro A."/>
            <person name="Busquets A."/>
            <person name="Imperial J."/>
            <person name="Ruiz-Argueso T."/>
        </authorList>
    </citation>
    <scope>NUCLEOTIDE SEQUENCE [LARGE SCALE GENOMIC DNA]</scope>
    <source>
        <strain evidence="8 9">CCBAU 23086</strain>
    </source>
</reference>
<dbReference type="InterPro" id="IPR056740">
    <property type="entry name" value="ILV_EDD_C"/>
</dbReference>
<dbReference type="Pfam" id="PF00920">
    <property type="entry name" value="ILVD_EDD_N"/>
    <property type="match status" value="1"/>
</dbReference>
<dbReference type="GO" id="GO:0004160">
    <property type="term" value="F:dihydroxy-acid dehydratase activity"/>
    <property type="evidence" value="ECO:0007669"/>
    <property type="project" value="UniProtKB-EC"/>
</dbReference>
<dbReference type="NCBIfam" id="NF009559">
    <property type="entry name" value="PRK13016.1"/>
    <property type="match status" value="1"/>
</dbReference>
<proteinExistence type="inferred from homology"/>
<keyword evidence="2" id="KW-0479">Metal-binding</keyword>
<dbReference type="InterPro" id="IPR037237">
    <property type="entry name" value="IlvD/EDD_N"/>
</dbReference>
<dbReference type="SUPFAM" id="SSF143975">
    <property type="entry name" value="IlvD/EDD N-terminal domain-like"/>
    <property type="match status" value="1"/>
</dbReference>
<feature type="domain" description="Dihydroxy-acid/6-phosphogluconate dehydratase N-terminal" evidence="6">
    <location>
        <begin position="43"/>
        <end position="355"/>
    </location>
</feature>
<dbReference type="GO" id="GO:0046872">
    <property type="term" value="F:metal ion binding"/>
    <property type="evidence" value="ECO:0007669"/>
    <property type="project" value="UniProtKB-KW"/>
</dbReference>
<gene>
    <name evidence="8" type="ORF">CQ14_10820</name>
</gene>
<dbReference type="NCBIfam" id="NF009560">
    <property type="entry name" value="PRK13017.1"/>
    <property type="match status" value="1"/>
</dbReference>
<dbReference type="PROSITE" id="PS00886">
    <property type="entry name" value="ILVD_EDD_1"/>
    <property type="match status" value="1"/>
</dbReference>
<dbReference type="InterPro" id="IPR000581">
    <property type="entry name" value="ILV_EDD_N"/>
</dbReference>
<protein>
    <submittedName>
        <fullName evidence="8">Dihydroxy-acid dehydratase</fullName>
        <ecNumber evidence="8">4.2.1.9</ecNumber>
    </submittedName>
</protein>
<sequence>MSSKKNPADLRSARWFAPDDLRAFGHRSRAMQMGYAPEEWKGRPVIAILNTWSDAQPCHMHFKSRVDDVKRGILMAGGFPMELPALSLSESFLKPTTMLYRNMLAMDAEELLRGHPVDGVVLMGGCDKTTPGLLLGATSMGLPTIYLPAGPMLRGNWKGKTLGSGSDAWKYWDERRAGKISDKDWVDVEAGIARSYGTCMTMGTASTMTAIAESIGMTLPGASSIPAADAGHIRMASECGRRIVEMVWEDLTPEKIQTRKAFENAITVAMAMGCSTNAIIHLIAQARRAGQDIVLDDFEKASRKVPVIANVRPSGDKYLMEDFFYAGGLPGLMSRIREHLHLDVMTVTGQTLGDNIARAEVYNDDVIRTVMDPIYREGALAVLKGNLAPDGCVIKPSACEPRFLKHTGPALVFDDYPSMKKAIDDPNLDVTADHVLILRNAGPQGGPGMPEWGMLPIPTKLVKQGVRDMVRLSDARMSGTSYGACILHVSPESYVGGPLALVRTGDKITLDVNARTINLDVPEAELAKRRAEWKAPEPRYERGYGWMFTRHIKQANEGCDFDFLETGFGAPVSEPSIY</sequence>
<dbReference type="AlphaFoldDB" id="A0A0R3MJN9"/>
<dbReference type="EC" id="4.2.1.9" evidence="8"/>
<accession>A0A0R3MJN9</accession>
<comment type="caution">
    <text evidence="8">The sequence shown here is derived from an EMBL/GenBank/DDBJ whole genome shotgun (WGS) entry which is preliminary data.</text>
</comment>
<dbReference type="EMBL" id="LLYB01000086">
    <property type="protein sequence ID" value="KRR20514.1"/>
    <property type="molecule type" value="Genomic_DNA"/>
</dbReference>
<keyword evidence="5 8" id="KW-0456">Lyase</keyword>
<evidence type="ECO:0000256" key="2">
    <source>
        <dbReference type="ARBA" id="ARBA00022723"/>
    </source>
</evidence>
<evidence type="ECO:0000256" key="1">
    <source>
        <dbReference type="ARBA" id="ARBA00006486"/>
    </source>
</evidence>
<dbReference type="FunFam" id="3.50.30.80:FF:000001">
    <property type="entry name" value="Dihydroxy-acid dehydratase"/>
    <property type="match status" value="1"/>
</dbReference>
<dbReference type="InterPro" id="IPR042096">
    <property type="entry name" value="Dihydro-acid_dehy_C"/>
</dbReference>
<dbReference type="NCBIfam" id="NF004784">
    <property type="entry name" value="PRK06131.1"/>
    <property type="match status" value="1"/>
</dbReference>
<dbReference type="OrthoDB" id="7793094at2"/>
<evidence type="ECO:0000259" key="6">
    <source>
        <dbReference type="Pfam" id="PF00920"/>
    </source>
</evidence>
<evidence type="ECO:0000256" key="4">
    <source>
        <dbReference type="ARBA" id="ARBA00023014"/>
    </source>
</evidence>
<evidence type="ECO:0000259" key="7">
    <source>
        <dbReference type="Pfam" id="PF24877"/>
    </source>
</evidence>
<dbReference type="InterPro" id="IPR052352">
    <property type="entry name" value="Sugar_Degrad_Dehydratases"/>
</dbReference>
<dbReference type="PANTHER" id="PTHR43183:SF2">
    <property type="entry name" value="DIHYDROXY-ACID DEHYDRATASE"/>
    <property type="match status" value="1"/>
</dbReference>
<dbReference type="InterPro" id="IPR020558">
    <property type="entry name" value="DiOHA_6PGluconate_deHydtase_CS"/>
</dbReference>
<dbReference type="RefSeq" id="WP_057860326.1">
    <property type="nucleotide sequence ID" value="NZ_LLYB01000086.1"/>
</dbReference>
<evidence type="ECO:0000313" key="9">
    <source>
        <dbReference type="Proteomes" id="UP000051660"/>
    </source>
</evidence>
<dbReference type="Gene3D" id="3.50.30.80">
    <property type="entry name" value="IlvD/EDD C-terminal domain-like"/>
    <property type="match status" value="1"/>
</dbReference>